<accession>S3KI93</accession>
<keyword evidence="6" id="KW-0143">Chaperone</keyword>
<evidence type="ECO:0000256" key="6">
    <source>
        <dbReference type="ARBA" id="ARBA00023186"/>
    </source>
</evidence>
<evidence type="ECO:0000256" key="1">
    <source>
        <dbReference type="ARBA" id="ARBA00000971"/>
    </source>
</evidence>
<dbReference type="AlphaFoldDB" id="S3KI93"/>
<comment type="subcellular location">
    <subcellularLocation>
        <location evidence="2">Cytoplasm</location>
    </subcellularLocation>
</comment>
<dbReference type="eggNOG" id="COG1047">
    <property type="taxonomic scope" value="Bacteria"/>
</dbReference>
<dbReference type="PANTHER" id="PTHR47861">
    <property type="entry name" value="FKBP-TYPE PEPTIDYL-PROLYL CIS-TRANS ISOMERASE SLYD"/>
    <property type="match status" value="1"/>
</dbReference>
<sequence length="175" mass="18372">MVIEKDKMVSIHYTLKDEDGNVLDSSEGSVPLEYLHGYGNLIPGLERQLEGKEAGKSLSVSVEPAEAYGEYSKDLVVTIPRANFDTGTKIEVGMQFETGSGAMSRIVRVTKIDGDNITVDANHELAGKKLFFDVNITDVRDATDEELSAASGDSCGCSSGGCGGCSGCGGGCGCF</sequence>
<dbReference type="InterPro" id="IPR001179">
    <property type="entry name" value="PPIase_FKBP_dom"/>
</dbReference>
<comment type="caution">
    <text evidence="12">The sequence shown here is derived from an EMBL/GenBank/DDBJ whole genome shotgun (WGS) entry which is preliminary data.</text>
</comment>
<dbReference type="PROSITE" id="PS50059">
    <property type="entry name" value="FKBP_PPIASE"/>
    <property type="match status" value="1"/>
</dbReference>
<reference evidence="12 13" key="1">
    <citation type="submission" date="2013-04" db="EMBL/GenBank/DDBJ databases">
        <title>The Genome Sequence of Treponema maltophilum ATCC 51939.</title>
        <authorList>
            <consortium name="The Broad Institute Genomics Platform"/>
            <person name="Earl A."/>
            <person name="Ward D."/>
            <person name="Feldgarden M."/>
            <person name="Gevers D."/>
            <person name="Leonetti C."/>
            <person name="Blanton J.M."/>
            <person name="Dewhirst F.E."/>
            <person name="Izard J."/>
            <person name="Walker B."/>
            <person name="Young S."/>
            <person name="Zeng Q."/>
            <person name="Gargeya S."/>
            <person name="Fitzgerald M."/>
            <person name="Haas B."/>
            <person name="Abouelleil A."/>
            <person name="Allen A.W."/>
            <person name="Alvarado L."/>
            <person name="Arachchi H.M."/>
            <person name="Berlin A.M."/>
            <person name="Chapman S.B."/>
            <person name="Gainer-Dewar J."/>
            <person name="Goldberg J."/>
            <person name="Griggs A."/>
            <person name="Gujja S."/>
            <person name="Hansen M."/>
            <person name="Howarth C."/>
            <person name="Imamovic A."/>
            <person name="Ireland A."/>
            <person name="Larimer J."/>
            <person name="McCowan C."/>
            <person name="Murphy C."/>
            <person name="Pearson M."/>
            <person name="Poon T.W."/>
            <person name="Priest M."/>
            <person name="Roberts A."/>
            <person name="Saif S."/>
            <person name="Shea T."/>
            <person name="Sisk P."/>
            <person name="Sykes S."/>
            <person name="Wortman J."/>
            <person name="Nusbaum C."/>
            <person name="Birren B."/>
        </authorList>
    </citation>
    <scope>NUCLEOTIDE SEQUENCE [LARGE SCALE GENOMIC DNA]</scope>
    <source>
        <strain evidence="12 13">ATCC 51939</strain>
    </source>
</reference>
<dbReference type="HOGENOM" id="CLU_098197_1_0_12"/>
<dbReference type="OrthoDB" id="9808891at2"/>
<gene>
    <name evidence="12" type="ORF">HMPREF9194_02317</name>
</gene>
<dbReference type="Gene3D" id="3.10.50.40">
    <property type="match status" value="1"/>
</dbReference>
<evidence type="ECO:0000313" key="13">
    <source>
        <dbReference type="Proteomes" id="UP000014541"/>
    </source>
</evidence>
<comment type="catalytic activity">
    <reaction evidence="1 9 10">
        <text>[protein]-peptidylproline (omega=180) = [protein]-peptidylproline (omega=0)</text>
        <dbReference type="Rhea" id="RHEA:16237"/>
        <dbReference type="Rhea" id="RHEA-COMP:10747"/>
        <dbReference type="Rhea" id="RHEA-COMP:10748"/>
        <dbReference type="ChEBI" id="CHEBI:83833"/>
        <dbReference type="ChEBI" id="CHEBI:83834"/>
        <dbReference type="EC" id="5.2.1.8"/>
    </reaction>
</comment>
<evidence type="ECO:0000259" key="11">
    <source>
        <dbReference type="PROSITE" id="PS50059"/>
    </source>
</evidence>
<evidence type="ECO:0000256" key="7">
    <source>
        <dbReference type="ARBA" id="ARBA00023235"/>
    </source>
</evidence>
<dbReference type="SUPFAM" id="SSF54534">
    <property type="entry name" value="FKBP-like"/>
    <property type="match status" value="1"/>
</dbReference>
<evidence type="ECO:0000256" key="8">
    <source>
        <dbReference type="ARBA" id="ARBA00037071"/>
    </source>
</evidence>
<dbReference type="Proteomes" id="UP000014541">
    <property type="component" value="Unassembled WGS sequence"/>
</dbReference>
<comment type="function">
    <text evidence="8">Also involved in hydrogenase metallocenter assembly, probably by participating in the nickel insertion step. This function in hydrogenase biosynthesis requires chaperone activity and the presence of the metal-binding domain, but not PPIase activity.</text>
</comment>
<keyword evidence="13" id="KW-1185">Reference proteome</keyword>
<proteinExistence type="inferred from homology"/>
<dbReference type="PATRIC" id="fig|1125699.3.peg.2332"/>
<dbReference type="PANTHER" id="PTHR47861:SF3">
    <property type="entry name" value="FKBP-TYPE PEPTIDYL-PROLYL CIS-TRANS ISOMERASE SLYD"/>
    <property type="match status" value="1"/>
</dbReference>
<keyword evidence="5 9" id="KW-0697">Rotamase</keyword>
<evidence type="ECO:0000256" key="5">
    <source>
        <dbReference type="ARBA" id="ARBA00023110"/>
    </source>
</evidence>
<evidence type="ECO:0000313" key="12">
    <source>
        <dbReference type="EMBL" id="EPF31962.1"/>
    </source>
</evidence>
<dbReference type="GO" id="GO:0003755">
    <property type="term" value="F:peptidyl-prolyl cis-trans isomerase activity"/>
    <property type="evidence" value="ECO:0007669"/>
    <property type="project" value="UniProtKB-UniRule"/>
</dbReference>
<dbReference type="GO" id="GO:0005737">
    <property type="term" value="C:cytoplasm"/>
    <property type="evidence" value="ECO:0007669"/>
    <property type="project" value="UniProtKB-SubCell"/>
</dbReference>
<evidence type="ECO:0000256" key="9">
    <source>
        <dbReference type="PROSITE-ProRule" id="PRU00277"/>
    </source>
</evidence>
<evidence type="ECO:0000256" key="4">
    <source>
        <dbReference type="ARBA" id="ARBA00022490"/>
    </source>
</evidence>
<feature type="domain" description="PPIase FKBP-type" evidence="11">
    <location>
        <begin position="6"/>
        <end position="80"/>
    </location>
</feature>
<organism evidence="12 13">
    <name type="scientific">Treponema maltophilum ATCC 51939</name>
    <dbReference type="NCBI Taxonomy" id="1125699"/>
    <lineage>
        <taxon>Bacteria</taxon>
        <taxon>Pseudomonadati</taxon>
        <taxon>Spirochaetota</taxon>
        <taxon>Spirochaetia</taxon>
        <taxon>Spirochaetales</taxon>
        <taxon>Treponemataceae</taxon>
        <taxon>Treponema</taxon>
    </lineage>
</organism>
<dbReference type="EMBL" id="ATFF01000006">
    <property type="protein sequence ID" value="EPF31962.1"/>
    <property type="molecule type" value="Genomic_DNA"/>
</dbReference>
<dbReference type="Pfam" id="PF00254">
    <property type="entry name" value="FKBP_C"/>
    <property type="match status" value="1"/>
</dbReference>
<evidence type="ECO:0000256" key="10">
    <source>
        <dbReference type="RuleBase" id="RU003915"/>
    </source>
</evidence>
<dbReference type="STRING" id="1125699.HMPREF9194_02317"/>
<protein>
    <recommendedName>
        <fullName evidence="10">Peptidyl-prolyl cis-trans isomerase</fullName>
        <ecNumber evidence="10">5.2.1.8</ecNumber>
    </recommendedName>
</protein>
<comment type="similarity">
    <text evidence="3 10">Belongs to the FKBP-type PPIase family.</text>
</comment>
<dbReference type="EC" id="5.2.1.8" evidence="10"/>
<keyword evidence="7 9" id="KW-0413">Isomerase</keyword>
<evidence type="ECO:0000256" key="2">
    <source>
        <dbReference type="ARBA" id="ARBA00004496"/>
    </source>
</evidence>
<name>S3KI93_TREMA</name>
<evidence type="ECO:0000256" key="3">
    <source>
        <dbReference type="ARBA" id="ARBA00006577"/>
    </source>
</evidence>
<keyword evidence="4" id="KW-0963">Cytoplasm</keyword>
<dbReference type="RefSeq" id="WP_016526568.1">
    <property type="nucleotide sequence ID" value="NZ_KE332518.1"/>
</dbReference>
<dbReference type="InterPro" id="IPR046357">
    <property type="entry name" value="PPIase_dom_sf"/>
</dbReference>
<dbReference type="GO" id="GO:0042026">
    <property type="term" value="P:protein refolding"/>
    <property type="evidence" value="ECO:0007669"/>
    <property type="project" value="UniProtKB-ARBA"/>
</dbReference>